<dbReference type="RefSeq" id="XP_069199303.1">
    <property type="nucleotide sequence ID" value="XM_069342800.1"/>
</dbReference>
<dbReference type="PANTHER" id="PTHR37534:SF3">
    <property type="entry name" value="ZN(II)2CYS6 TRANSCRIPTION FACTOR (EUROFUNG)"/>
    <property type="match status" value="1"/>
</dbReference>
<evidence type="ECO:0000313" key="5">
    <source>
        <dbReference type="Proteomes" id="UP001562354"/>
    </source>
</evidence>
<accession>A0ABR3PA56</accession>
<keyword evidence="2" id="KW-0539">Nucleus</keyword>
<proteinExistence type="predicted"/>
<dbReference type="Pfam" id="PF11951">
    <property type="entry name" value="Fungal_trans_2"/>
    <property type="match status" value="1"/>
</dbReference>
<gene>
    <name evidence="4" type="ORF">AAFC00_003341</name>
</gene>
<keyword evidence="5" id="KW-1185">Reference proteome</keyword>
<evidence type="ECO:0000256" key="3">
    <source>
        <dbReference type="SAM" id="MobiDB-lite"/>
    </source>
</evidence>
<dbReference type="GeneID" id="95977042"/>
<reference evidence="4 5" key="1">
    <citation type="submission" date="2024-07" db="EMBL/GenBank/DDBJ databases">
        <title>Draft sequence of the Neodothiora populina.</title>
        <authorList>
            <person name="Drown D.D."/>
            <person name="Schuette U.S."/>
            <person name="Buechlein A.B."/>
            <person name="Rusch D.R."/>
            <person name="Winton L.W."/>
            <person name="Adams G.A."/>
        </authorList>
    </citation>
    <scope>NUCLEOTIDE SEQUENCE [LARGE SCALE GENOMIC DNA]</scope>
    <source>
        <strain evidence="4 5">CPC 39397</strain>
    </source>
</reference>
<dbReference type="PANTHER" id="PTHR37534">
    <property type="entry name" value="TRANSCRIPTIONAL ACTIVATOR PROTEIN UGA3"/>
    <property type="match status" value="1"/>
</dbReference>
<comment type="caution">
    <text evidence="4">The sequence shown here is derived from an EMBL/GenBank/DDBJ whole genome shotgun (WGS) entry which is preliminary data.</text>
</comment>
<feature type="compositionally biased region" description="Low complexity" evidence="3">
    <location>
        <begin position="43"/>
        <end position="57"/>
    </location>
</feature>
<protein>
    <submittedName>
        <fullName evidence="4">Uncharacterized protein</fullName>
    </submittedName>
</protein>
<organism evidence="4 5">
    <name type="scientific">Neodothiora populina</name>
    <dbReference type="NCBI Taxonomy" id="2781224"/>
    <lineage>
        <taxon>Eukaryota</taxon>
        <taxon>Fungi</taxon>
        <taxon>Dikarya</taxon>
        <taxon>Ascomycota</taxon>
        <taxon>Pezizomycotina</taxon>
        <taxon>Dothideomycetes</taxon>
        <taxon>Dothideomycetidae</taxon>
        <taxon>Dothideales</taxon>
        <taxon>Dothioraceae</taxon>
        <taxon>Neodothiora</taxon>
    </lineage>
</organism>
<dbReference type="Proteomes" id="UP001562354">
    <property type="component" value="Unassembled WGS sequence"/>
</dbReference>
<feature type="region of interest" description="Disordered" evidence="3">
    <location>
        <begin position="1"/>
        <end position="57"/>
    </location>
</feature>
<comment type="subcellular location">
    <subcellularLocation>
        <location evidence="1">Nucleus</location>
    </subcellularLocation>
</comment>
<feature type="compositionally biased region" description="Polar residues" evidence="3">
    <location>
        <begin position="24"/>
        <end position="40"/>
    </location>
</feature>
<evidence type="ECO:0000256" key="1">
    <source>
        <dbReference type="ARBA" id="ARBA00004123"/>
    </source>
</evidence>
<name>A0ABR3PA56_9PEZI</name>
<dbReference type="EMBL" id="JBFMKM010000012">
    <property type="protein sequence ID" value="KAL1303028.1"/>
    <property type="molecule type" value="Genomic_DNA"/>
</dbReference>
<dbReference type="InterPro" id="IPR021858">
    <property type="entry name" value="Fun_TF"/>
</dbReference>
<evidence type="ECO:0000313" key="4">
    <source>
        <dbReference type="EMBL" id="KAL1303028.1"/>
    </source>
</evidence>
<evidence type="ECO:0000256" key="2">
    <source>
        <dbReference type="ARBA" id="ARBA00023242"/>
    </source>
</evidence>
<sequence length="515" mass="56640">MSASKRPRRDSDTRAGEFLEPASASASEHNAQRHSSSTALRESIGPSPQSDSSASSRDLTSITSRWFGLLAADVSNANHTFATPLVASRYPRSVGSAHAGDSPVTLASPAGKNTRQVILRAGSPGPAAARTTAGQPRVGSAGQLSEGEFILMNHFVHNLSTWLDLTDPKRHFSLFVPHLALHDEGLRKAVLALSARDMTTNPRRPQAPFSTDFQPDRSMGAEYYHETLQYLQRAMKDEAYLRSDELQCTIMLLSTYELMDGDGVAWERHLRGAYGVQRSLEINGESGGLKQAIWWSWLRQDLWAAYREHRKVYSSFVPTKDYSELDEWGMAERSVYLCCQCVNYVSSEEVEAGVKNEAARVQRGEKLAGQLDSWLDHLPPHYQQYPSTPGLRIGPFRPIWIHPPVFGNALQMHNYARLMLLSTKPQSVADLDGPSHSVLVEAAVDAICGIAVTIVDDAASVISSGSVFVAGMYTSCPDKRATILEILGRYKAQTGFPANDFRDELRASWASADAT</sequence>